<dbReference type="GO" id="GO:0008757">
    <property type="term" value="F:S-adenosylmethionine-dependent methyltransferase activity"/>
    <property type="evidence" value="ECO:0007669"/>
    <property type="project" value="InterPro"/>
</dbReference>
<dbReference type="CDD" id="cd02440">
    <property type="entry name" value="AdoMet_MTases"/>
    <property type="match status" value="1"/>
</dbReference>
<dbReference type="PANTHER" id="PTHR43591">
    <property type="entry name" value="METHYLTRANSFERASE"/>
    <property type="match status" value="1"/>
</dbReference>
<dbReference type="Pfam" id="PF08241">
    <property type="entry name" value="Methyltransf_11"/>
    <property type="match status" value="1"/>
</dbReference>
<dbReference type="EMBL" id="JRFA01000028">
    <property type="protein sequence ID" value="KGN72500.1"/>
    <property type="molecule type" value="Genomic_DNA"/>
</dbReference>
<dbReference type="STRING" id="28115.HQ47_09730"/>
<sequence length="204" mass="23046">MFENVFKNMRKPTDSWVGRLLLQGMNWGHNRASLWGLSSVNFGTPVNLLDIGCGGGRNLSNLHKHYPTAKIYGIDYSCTSVCQSIRYNRHAVECGFVQVQEADAREIPFPRATFDGITAFETVYFWPEIERCFAGIVHVLKPGGKFMICNEVNTRKGYEYWVDLLDMAIYSGQELKAMMERAGLTEVKVAEHPNGKWVAVNGTK</sequence>
<keyword evidence="3" id="KW-1185">Reference proteome</keyword>
<dbReference type="eggNOG" id="COG2226">
    <property type="taxonomic scope" value="Bacteria"/>
</dbReference>
<dbReference type="OrthoDB" id="9770553at2"/>
<evidence type="ECO:0000313" key="2">
    <source>
        <dbReference type="EMBL" id="KGN72500.1"/>
    </source>
</evidence>
<protein>
    <recommendedName>
        <fullName evidence="1">Methyltransferase type 11 domain-containing protein</fullName>
    </recommendedName>
</protein>
<dbReference type="InterPro" id="IPR029063">
    <property type="entry name" value="SAM-dependent_MTases_sf"/>
</dbReference>
<dbReference type="SUPFAM" id="SSF53335">
    <property type="entry name" value="S-adenosyl-L-methionine-dependent methyltransferases"/>
    <property type="match status" value="1"/>
</dbReference>
<feature type="domain" description="Methyltransferase type 11" evidence="1">
    <location>
        <begin position="49"/>
        <end position="148"/>
    </location>
</feature>
<dbReference type="Proteomes" id="UP000030103">
    <property type="component" value="Unassembled WGS sequence"/>
</dbReference>
<gene>
    <name evidence="2" type="ORF">HQ47_09730</name>
</gene>
<name>A0A0A2E4X7_9PORP</name>
<proteinExistence type="predicted"/>
<dbReference type="Gene3D" id="3.40.50.150">
    <property type="entry name" value="Vaccinia Virus protein VP39"/>
    <property type="match status" value="1"/>
</dbReference>
<accession>A0A0A2E4X7</accession>
<organism evidence="2 3">
    <name type="scientific">Porphyromonas macacae</name>
    <dbReference type="NCBI Taxonomy" id="28115"/>
    <lineage>
        <taxon>Bacteria</taxon>
        <taxon>Pseudomonadati</taxon>
        <taxon>Bacteroidota</taxon>
        <taxon>Bacteroidia</taxon>
        <taxon>Bacteroidales</taxon>
        <taxon>Porphyromonadaceae</taxon>
        <taxon>Porphyromonas</taxon>
    </lineage>
</organism>
<comment type="caution">
    <text evidence="2">The sequence shown here is derived from an EMBL/GenBank/DDBJ whole genome shotgun (WGS) entry which is preliminary data.</text>
</comment>
<evidence type="ECO:0000313" key="3">
    <source>
        <dbReference type="Proteomes" id="UP000030103"/>
    </source>
</evidence>
<dbReference type="InterPro" id="IPR013216">
    <property type="entry name" value="Methyltransf_11"/>
</dbReference>
<reference evidence="2 3" key="1">
    <citation type="submission" date="2014-09" db="EMBL/GenBank/DDBJ databases">
        <title>Draft Genome Sequence of Porphyromonas macacae COT-192_OH2859.</title>
        <authorList>
            <person name="Wallis C."/>
            <person name="Deusch O."/>
            <person name="O'Flynn C."/>
            <person name="Davis I."/>
            <person name="Horsfall A."/>
            <person name="Kirkwood N."/>
            <person name="Harris S."/>
            <person name="Eisen J.A."/>
            <person name="Coil D.A."/>
            <person name="Darling A.E."/>
            <person name="Jospin G."/>
            <person name="Alexiev A."/>
        </authorList>
    </citation>
    <scope>NUCLEOTIDE SEQUENCE [LARGE SCALE GENOMIC DNA]</scope>
    <source>
        <strain evidence="3">COT-192 OH2859</strain>
    </source>
</reference>
<dbReference type="RefSeq" id="WP_036875098.1">
    <property type="nucleotide sequence ID" value="NZ_JRFA01000028.1"/>
</dbReference>
<evidence type="ECO:0000259" key="1">
    <source>
        <dbReference type="Pfam" id="PF08241"/>
    </source>
</evidence>
<dbReference type="AlphaFoldDB" id="A0A0A2E4X7"/>